<reference evidence="2 3" key="1">
    <citation type="submission" date="2018-04" db="EMBL/GenBank/DDBJ databases">
        <title>Adhaeribacter sp. HMF7616 genome sequencing and assembly.</title>
        <authorList>
            <person name="Kang H."/>
            <person name="Kang J."/>
            <person name="Cha I."/>
            <person name="Kim H."/>
            <person name="Joh K."/>
        </authorList>
    </citation>
    <scope>NUCLEOTIDE SEQUENCE [LARGE SCALE GENOMIC DNA]</scope>
    <source>
        <strain evidence="2 3">HMF7616</strain>
    </source>
</reference>
<dbReference type="AlphaFoldDB" id="A0A369QNU8"/>
<name>A0A369QNU8_9BACT</name>
<evidence type="ECO:0000313" key="3">
    <source>
        <dbReference type="Proteomes" id="UP000253919"/>
    </source>
</evidence>
<evidence type="ECO:0000313" key="2">
    <source>
        <dbReference type="EMBL" id="RDC63888.1"/>
    </source>
</evidence>
<feature type="domain" description="Secretion system C-terminal sorting" evidence="1">
    <location>
        <begin position="447"/>
        <end position="524"/>
    </location>
</feature>
<dbReference type="Proteomes" id="UP000253919">
    <property type="component" value="Unassembled WGS sequence"/>
</dbReference>
<dbReference type="EMBL" id="QASA01000001">
    <property type="protein sequence ID" value="RDC63888.1"/>
    <property type="molecule type" value="Genomic_DNA"/>
</dbReference>
<proteinExistence type="predicted"/>
<accession>A0A369QNU8</accession>
<sequence length="525" mass="55691">MGALKFKIMRKKDMRFMLNSSGQVLILGLLCIMPFMSVAQGIANNGGKIVVGTGAYLTIAGNNANLTNTTAAGTNGSIDNNGAITLAGTLTNNAGNNVFINPNGIGDVVFTGTTGQAVAGSALTVFERFIVNNAAGLTLQQNTVTNALSLTQGPLLLNGRSLTITNNNPAAVSRTAGYVVSEQTNNSGKVIWNMGSTTGAHIFPFGTVAGSYIPFTFNLTAGTIGNVTVATYPSNAANQPYPVTPNAVTNVNGWDGKDNSANTVDRFWQIDKDGISGTATLTFTATTAEVGAVTLLRAQRWNSARQLWDIPLPGQSNTANTAMVPGVTNFSPWTLSGNNSPLPAELVHFSAAVNQSWVDLHWQTAAETAGSIFAIERTRDLVHYESVAAVKGSGNIQPANLYKVQDKKPHGGLSYYRLKQTKANQKSTYSEVVAVNVAEKTVFAVQVYPNPTEEILNISISGTNNQEYLVVLTDLVGQRYYMGKVITGKAGQTLQLTKTQHFPPGVFLLSVTGNGHFFSKKVVVK</sequence>
<keyword evidence="3" id="KW-1185">Reference proteome</keyword>
<dbReference type="NCBIfam" id="TIGR04183">
    <property type="entry name" value="Por_Secre_tail"/>
    <property type="match status" value="1"/>
</dbReference>
<organism evidence="2 3">
    <name type="scientific">Adhaeribacter pallidiroseus</name>
    <dbReference type="NCBI Taxonomy" id="2072847"/>
    <lineage>
        <taxon>Bacteria</taxon>
        <taxon>Pseudomonadati</taxon>
        <taxon>Bacteroidota</taxon>
        <taxon>Cytophagia</taxon>
        <taxon>Cytophagales</taxon>
        <taxon>Hymenobacteraceae</taxon>
        <taxon>Adhaeribacter</taxon>
    </lineage>
</organism>
<comment type="caution">
    <text evidence="2">The sequence shown here is derived from an EMBL/GenBank/DDBJ whole genome shotgun (WGS) entry which is preliminary data.</text>
</comment>
<gene>
    <name evidence="2" type="ORF">AHMF7616_02497</name>
</gene>
<dbReference type="InterPro" id="IPR026444">
    <property type="entry name" value="Secre_tail"/>
</dbReference>
<protein>
    <recommendedName>
        <fullName evidence="1">Secretion system C-terminal sorting domain-containing protein</fullName>
    </recommendedName>
</protein>
<dbReference type="Pfam" id="PF18962">
    <property type="entry name" value="Por_Secre_tail"/>
    <property type="match status" value="1"/>
</dbReference>
<evidence type="ECO:0000259" key="1">
    <source>
        <dbReference type="Pfam" id="PF18962"/>
    </source>
</evidence>